<evidence type="ECO:0000313" key="2">
    <source>
        <dbReference type="EMBL" id="GIY40716.1"/>
    </source>
</evidence>
<feature type="region of interest" description="Disordered" evidence="1">
    <location>
        <begin position="49"/>
        <end position="72"/>
    </location>
</feature>
<evidence type="ECO:0000313" key="3">
    <source>
        <dbReference type="Proteomes" id="UP001054837"/>
    </source>
</evidence>
<proteinExistence type="predicted"/>
<keyword evidence="3" id="KW-1185">Reference proteome</keyword>
<dbReference type="AlphaFoldDB" id="A0AAV4T5F0"/>
<gene>
    <name evidence="2" type="ORF">CDAR_37911</name>
</gene>
<name>A0AAV4T5F0_9ARAC</name>
<organism evidence="2 3">
    <name type="scientific">Caerostris darwini</name>
    <dbReference type="NCBI Taxonomy" id="1538125"/>
    <lineage>
        <taxon>Eukaryota</taxon>
        <taxon>Metazoa</taxon>
        <taxon>Ecdysozoa</taxon>
        <taxon>Arthropoda</taxon>
        <taxon>Chelicerata</taxon>
        <taxon>Arachnida</taxon>
        <taxon>Araneae</taxon>
        <taxon>Araneomorphae</taxon>
        <taxon>Entelegynae</taxon>
        <taxon>Araneoidea</taxon>
        <taxon>Araneidae</taxon>
        <taxon>Caerostris</taxon>
    </lineage>
</organism>
<reference evidence="2 3" key="1">
    <citation type="submission" date="2021-06" db="EMBL/GenBank/DDBJ databases">
        <title>Caerostris darwini draft genome.</title>
        <authorList>
            <person name="Kono N."/>
            <person name="Arakawa K."/>
        </authorList>
    </citation>
    <scope>NUCLEOTIDE SEQUENCE [LARGE SCALE GENOMIC DNA]</scope>
</reference>
<accession>A0AAV4T5F0</accession>
<comment type="caution">
    <text evidence="2">The sequence shown here is derived from an EMBL/GenBank/DDBJ whole genome shotgun (WGS) entry which is preliminary data.</text>
</comment>
<sequence>MKESAFEQDINNKPSKDFYVDQFLKRVDSKNILRGDIFTFSEKDSGKGVQKVTQSFPGMDSNKTEGPSSQPVNGFIVAEKRLHLVRSCHS</sequence>
<dbReference type="Proteomes" id="UP001054837">
    <property type="component" value="Unassembled WGS sequence"/>
</dbReference>
<evidence type="ECO:0000256" key="1">
    <source>
        <dbReference type="SAM" id="MobiDB-lite"/>
    </source>
</evidence>
<protein>
    <submittedName>
        <fullName evidence="2">Uncharacterized protein</fullName>
    </submittedName>
</protein>
<dbReference type="EMBL" id="BPLQ01008978">
    <property type="protein sequence ID" value="GIY40716.1"/>
    <property type="molecule type" value="Genomic_DNA"/>
</dbReference>